<dbReference type="GO" id="GO:0072686">
    <property type="term" value="C:mitotic spindle"/>
    <property type="evidence" value="ECO:0007669"/>
    <property type="project" value="TreeGrafter"/>
</dbReference>
<dbReference type="GO" id="GO:0005524">
    <property type="term" value="F:ATP binding"/>
    <property type="evidence" value="ECO:0007669"/>
    <property type="project" value="UniProtKB-UniRule"/>
</dbReference>
<keyword evidence="6 10" id="KW-0067">ATP-binding</keyword>
<dbReference type="Gene3D" id="1.10.287.1490">
    <property type="match status" value="1"/>
</dbReference>
<evidence type="ECO:0000256" key="3">
    <source>
        <dbReference type="ARBA" id="ARBA00022553"/>
    </source>
</evidence>
<keyword evidence="7 12" id="KW-0175">Coiled coil</keyword>
<keyword evidence="4 11" id="KW-0493">Microtubule</keyword>
<evidence type="ECO:0000256" key="5">
    <source>
        <dbReference type="ARBA" id="ARBA00022741"/>
    </source>
</evidence>
<accession>V9KF28</accession>
<dbReference type="Pfam" id="PF00225">
    <property type="entry name" value="Kinesin"/>
    <property type="match status" value="1"/>
</dbReference>
<sequence length="855" mass="98040">MDIKYSACEHSILSDSIFYEPQMQPQSLSELVDEFCTPKSKADNQKKQCLTEPEDQCMKVYLRVRPFSQVEMENNESQDCVILESSETVVLRAPKLSSTMKNSERGIGQSVHKFTFTQIFGHQTTQKQFFDGTIKNLVKQFLKGQNSLVFTYGVTNAGKTYTIQGTPKDGGILPRSLDMLFNHVKGRWYKRMDLKPFTCNEVLKLDSNQVWQEELVKASVLSMLKEEVEYRTLRTTCQSSLKGLFSTSTTPEAYSLSPDKLERESEIENGFNSDTDLCDQGPVKYSVWVSFCEIYNEYVYDLLEAIPALKTQKRRNLRVCEDQNGNCYVKELKWIHVTSADEANKVLKVGNKNRSLACTKLNQQSSRSHTIFSVRLMQMNDEDNAQVLRISELSLCDLAGSERCGKTQTFGNRLKEAGNINNSLLILGKCIAGLRERQHNKMKAIIVPFRESKLTRLFQGFFCDKGKACMIININQCASTYDETLHVMKFSGIAKQIVQIIQPKLELINPTTRKEDSMMVCMDLSNTLATENSISGDLLHEADEEELDVTALGYEEMLDTIENLKQKLIAERQHKLLLEIRVREEMGQAMFQQLMHTEEVWSERFEELKENYDDQLESKLHMYKESIKRHAYKCALEEIKDKHGAEETFTIQGKVKEPDSKLLEESLNDCQSQLAYVNSQSPTGLTKELEQLKEEVLKTKSQMTNLQLEVAVNCQEVNKYKELYEAKAVSEEWFEKLSHENDQLIDSLKRETQDMHSALQEAEENYQEANKNVKELQSTLAKQDQMLADIEKERADQINELQATVVKLQEELALRKSLDITEKPPKKRFFTNLAGSKLSGCSSVKYSLFKSKKPS</sequence>
<reference evidence="14" key="1">
    <citation type="journal article" date="2014" name="Nature">
        <title>Elephant shark genome provides unique insights into gnathostome evolution.</title>
        <authorList>
            <consortium name="International Elephant Shark Genome Sequencing Consortium"/>
            <person name="Venkatesh B."/>
            <person name="Lee A.P."/>
            <person name="Ravi V."/>
            <person name="Maurya A.K."/>
            <person name="Lian M.M."/>
            <person name="Swann J.B."/>
            <person name="Ohta Y."/>
            <person name="Flajnik M.F."/>
            <person name="Sutoh Y."/>
            <person name="Kasahara M."/>
            <person name="Hoon S."/>
            <person name="Gangu V."/>
            <person name="Roy S.W."/>
            <person name="Irimia M."/>
            <person name="Korzh V."/>
            <person name="Kondrychyn I."/>
            <person name="Lim Z.W."/>
            <person name="Tay B.H."/>
            <person name="Tohari S."/>
            <person name="Kong K.W."/>
            <person name="Ho S."/>
            <person name="Lorente-Galdos B."/>
            <person name="Quilez J."/>
            <person name="Marques-Bonet T."/>
            <person name="Raney B.J."/>
            <person name="Ingham P.W."/>
            <person name="Tay A."/>
            <person name="Hillier L.W."/>
            <person name="Minx P."/>
            <person name="Boehm T."/>
            <person name="Wilson R.K."/>
            <person name="Brenner S."/>
            <person name="Warren W.C."/>
        </authorList>
    </citation>
    <scope>NUCLEOTIDE SEQUENCE</scope>
    <source>
        <tissue evidence="14">Ovary</tissue>
    </source>
</reference>
<feature type="domain" description="Kinesin motor" evidence="13">
    <location>
        <begin position="57"/>
        <end position="497"/>
    </location>
</feature>
<evidence type="ECO:0000256" key="7">
    <source>
        <dbReference type="ARBA" id="ARBA00023054"/>
    </source>
</evidence>
<dbReference type="InterPro" id="IPR047149">
    <property type="entry name" value="KIF11-like"/>
</dbReference>
<evidence type="ECO:0000313" key="14">
    <source>
        <dbReference type="EMBL" id="AFO96460.1"/>
    </source>
</evidence>
<dbReference type="PRINTS" id="PR00380">
    <property type="entry name" value="KINESINHEAVY"/>
</dbReference>
<dbReference type="GO" id="GO:0007018">
    <property type="term" value="P:microtubule-based movement"/>
    <property type="evidence" value="ECO:0007669"/>
    <property type="project" value="InterPro"/>
</dbReference>
<dbReference type="PROSITE" id="PS50067">
    <property type="entry name" value="KINESIN_MOTOR_2"/>
    <property type="match status" value="1"/>
</dbReference>
<dbReference type="EMBL" id="JW863943">
    <property type="protein sequence ID" value="AFO96460.1"/>
    <property type="molecule type" value="mRNA"/>
</dbReference>
<evidence type="ECO:0000256" key="2">
    <source>
        <dbReference type="ARBA" id="ARBA00022490"/>
    </source>
</evidence>
<dbReference type="Gene3D" id="3.40.850.10">
    <property type="entry name" value="Kinesin motor domain"/>
    <property type="match status" value="2"/>
</dbReference>
<organism evidence="14">
    <name type="scientific">Callorhinchus milii</name>
    <name type="common">Ghost shark</name>
    <dbReference type="NCBI Taxonomy" id="7868"/>
    <lineage>
        <taxon>Eukaryota</taxon>
        <taxon>Metazoa</taxon>
        <taxon>Chordata</taxon>
        <taxon>Craniata</taxon>
        <taxon>Vertebrata</taxon>
        <taxon>Chondrichthyes</taxon>
        <taxon>Holocephali</taxon>
        <taxon>Chimaeriformes</taxon>
        <taxon>Callorhinchidae</taxon>
        <taxon>Callorhinchus</taxon>
    </lineage>
</organism>
<feature type="binding site" evidence="10">
    <location>
        <begin position="153"/>
        <end position="160"/>
    </location>
    <ligand>
        <name>ATP</name>
        <dbReference type="ChEBI" id="CHEBI:30616"/>
    </ligand>
</feature>
<dbReference type="SUPFAM" id="SSF52540">
    <property type="entry name" value="P-loop containing nucleoside triphosphate hydrolases"/>
    <property type="match status" value="1"/>
</dbReference>
<dbReference type="GO" id="GO:0090307">
    <property type="term" value="P:mitotic spindle assembly"/>
    <property type="evidence" value="ECO:0007669"/>
    <property type="project" value="TreeGrafter"/>
</dbReference>
<protein>
    <recommendedName>
        <fullName evidence="11">Kinesin-like protein</fullName>
    </recommendedName>
</protein>
<evidence type="ECO:0000256" key="10">
    <source>
        <dbReference type="PROSITE-ProRule" id="PRU00283"/>
    </source>
</evidence>
<dbReference type="PROSITE" id="PS00411">
    <property type="entry name" value="KINESIN_MOTOR_1"/>
    <property type="match status" value="1"/>
</dbReference>
<keyword evidence="2" id="KW-0963">Cytoplasm</keyword>
<evidence type="ECO:0000259" key="13">
    <source>
        <dbReference type="PROSITE" id="PS50067"/>
    </source>
</evidence>
<keyword evidence="9" id="KW-0206">Cytoskeleton</keyword>
<dbReference type="GO" id="GO:0008017">
    <property type="term" value="F:microtubule binding"/>
    <property type="evidence" value="ECO:0007669"/>
    <property type="project" value="InterPro"/>
</dbReference>
<keyword evidence="5 10" id="KW-0547">Nucleotide-binding</keyword>
<dbReference type="CDD" id="cd01368">
    <property type="entry name" value="KISc_KIF23_like"/>
    <property type="match status" value="1"/>
</dbReference>
<keyword evidence="8 10" id="KW-0505">Motor protein</keyword>
<evidence type="ECO:0000256" key="9">
    <source>
        <dbReference type="ARBA" id="ARBA00023212"/>
    </source>
</evidence>
<name>V9KF28_CALMI</name>
<feature type="coiled-coil region" evidence="12">
    <location>
        <begin position="734"/>
        <end position="818"/>
    </location>
</feature>
<comment type="similarity">
    <text evidence="10 11">Belongs to the TRAFAC class myosin-kinesin ATPase superfamily. Kinesin family.</text>
</comment>
<dbReference type="InterPro" id="IPR019821">
    <property type="entry name" value="Kinesin_motor_CS"/>
</dbReference>
<evidence type="ECO:0000256" key="8">
    <source>
        <dbReference type="ARBA" id="ARBA00023175"/>
    </source>
</evidence>
<dbReference type="GO" id="GO:0051231">
    <property type="term" value="P:spindle elongation"/>
    <property type="evidence" value="ECO:0007669"/>
    <property type="project" value="TreeGrafter"/>
</dbReference>
<dbReference type="GO" id="GO:0008574">
    <property type="term" value="F:plus-end-directed microtubule motor activity"/>
    <property type="evidence" value="ECO:0007669"/>
    <property type="project" value="TreeGrafter"/>
</dbReference>
<dbReference type="InterPro" id="IPR001752">
    <property type="entry name" value="Kinesin_motor_dom"/>
</dbReference>
<dbReference type="InterPro" id="IPR036961">
    <property type="entry name" value="Kinesin_motor_dom_sf"/>
</dbReference>
<dbReference type="SMART" id="SM00129">
    <property type="entry name" value="KISc"/>
    <property type="match status" value="1"/>
</dbReference>
<dbReference type="PANTHER" id="PTHR47970:SF29">
    <property type="entry name" value="KINESIN FAMILY MEMBER 20B"/>
    <property type="match status" value="1"/>
</dbReference>
<dbReference type="InterPro" id="IPR027417">
    <property type="entry name" value="P-loop_NTPase"/>
</dbReference>
<dbReference type="PANTHER" id="PTHR47970">
    <property type="entry name" value="KINESIN-LIKE PROTEIN KIF11"/>
    <property type="match status" value="1"/>
</dbReference>
<comment type="subcellular location">
    <subcellularLocation>
        <location evidence="1">Cytoplasm</location>
        <location evidence="1">Cytoskeleton</location>
        <location evidence="1">Spindle</location>
    </subcellularLocation>
</comment>
<evidence type="ECO:0000256" key="11">
    <source>
        <dbReference type="RuleBase" id="RU000394"/>
    </source>
</evidence>
<evidence type="ECO:0000256" key="4">
    <source>
        <dbReference type="ARBA" id="ARBA00022701"/>
    </source>
</evidence>
<proteinExistence type="evidence at transcript level"/>
<keyword evidence="3" id="KW-0597">Phosphoprotein</keyword>
<dbReference type="GO" id="GO:0005876">
    <property type="term" value="C:spindle microtubule"/>
    <property type="evidence" value="ECO:0007669"/>
    <property type="project" value="TreeGrafter"/>
</dbReference>
<dbReference type="AlphaFoldDB" id="V9KF28"/>
<evidence type="ECO:0000256" key="6">
    <source>
        <dbReference type="ARBA" id="ARBA00022840"/>
    </source>
</evidence>
<evidence type="ECO:0000256" key="12">
    <source>
        <dbReference type="SAM" id="Coils"/>
    </source>
</evidence>
<evidence type="ECO:0000256" key="1">
    <source>
        <dbReference type="ARBA" id="ARBA00004186"/>
    </source>
</evidence>
<dbReference type="GO" id="GO:0005634">
    <property type="term" value="C:nucleus"/>
    <property type="evidence" value="ECO:0007669"/>
    <property type="project" value="TreeGrafter"/>
</dbReference>